<protein>
    <submittedName>
        <fullName evidence="1">Uncharacterized protein</fullName>
    </submittedName>
</protein>
<reference evidence="1" key="1">
    <citation type="submission" date="2018-11" db="EMBL/GenBank/DDBJ databases">
        <authorList>
            <consortium name="Genoscope - CEA"/>
            <person name="William W."/>
        </authorList>
    </citation>
    <scope>NUCLEOTIDE SEQUENCE</scope>
</reference>
<organism evidence="1">
    <name type="scientific">Brassica oleracea</name>
    <name type="common">Wild cabbage</name>
    <dbReference type="NCBI Taxonomy" id="3712"/>
    <lineage>
        <taxon>Eukaryota</taxon>
        <taxon>Viridiplantae</taxon>
        <taxon>Streptophyta</taxon>
        <taxon>Embryophyta</taxon>
        <taxon>Tracheophyta</taxon>
        <taxon>Spermatophyta</taxon>
        <taxon>Magnoliopsida</taxon>
        <taxon>eudicotyledons</taxon>
        <taxon>Gunneridae</taxon>
        <taxon>Pentapetalae</taxon>
        <taxon>rosids</taxon>
        <taxon>malvids</taxon>
        <taxon>Brassicales</taxon>
        <taxon>Brassicaceae</taxon>
        <taxon>Brassiceae</taxon>
        <taxon>Brassica</taxon>
    </lineage>
</organism>
<gene>
    <name evidence="1" type="ORF">BOLC9T58208H</name>
</gene>
<dbReference type="AlphaFoldDB" id="A0A3P6EFT4"/>
<name>A0A3P6EFT4_BRAOL</name>
<sequence>MLAVRIVSTENVSPAPSPVEYITFLRLRSLRLKPVMSIQGRPWAKAPKARVLGARGYIYFGAPTIRYDALVYVSIFSLSYTRKLRLLKFIFFGSRFFFLFFFVNKTLSGFMNNVLIFFCSLVTN</sequence>
<evidence type="ECO:0000313" key="1">
    <source>
        <dbReference type="EMBL" id="VDD32885.1"/>
    </source>
</evidence>
<accession>A0A3P6EFT4</accession>
<proteinExistence type="predicted"/>
<dbReference type="EMBL" id="LR031875">
    <property type="protein sequence ID" value="VDD32885.1"/>
    <property type="molecule type" value="Genomic_DNA"/>
</dbReference>